<dbReference type="EMBL" id="JAAATY010000004">
    <property type="protein sequence ID" value="NRN64523.1"/>
    <property type="molecule type" value="Genomic_DNA"/>
</dbReference>
<evidence type="ECO:0000313" key="2">
    <source>
        <dbReference type="EMBL" id="NRN64523.1"/>
    </source>
</evidence>
<comment type="caution">
    <text evidence="2">The sequence shown here is derived from an EMBL/GenBank/DDBJ whole genome shotgun (WGS) entry which is preliminary data.</text>
</comment>
<sequence length="290" mass="31022">MRLTIVALAVSLLATGCGQAVEGTPVASPDDERKAGNKAYETALGVMRQYVKDAKDFRGSLFFYAAVNERKSGSDVEIARKGDPPALVSRRKSKTPPGFDYDVYQPAGDPLEYVRLGPKYVPQIVPTQWASMPAVPYSGFPCAITGIQTLCKIMDALDTTTEAAPPGLGRAAVRLNDGATEVRTEITLKSFVDNSVITIPADVVALIEPDMMGRLIPVKIVVNADGTLRKAEVRGEVAGRGGKVQVEVGYEARGPAEASDFPPLPAPAEVTALPDKTARDEFWTKMANAR</sequence>
<organism evidence="2 3">
    <name type="scientific">Kibdelosporangium persicum</name>
    <dbReference type="NCBI Taxonomy" id="2698649"/>
    <lineage>
        <taxon>Bacteria</taxon>
        <taxon>Bacillati</taxon>
        <taxon>Actinomycetota</taxon>
        <taxon>Actinomycetes</taxon>
        <taxon>Pseudonocardiales</taxon>
        <taxon>Pseudonocardiaceae</taxon>
        <taxon>Kibdelosporangium</taxon>
    </lineage>
</organism>
<evidence type="ECO:0000256" key="1">
    <source>
        <dbReference type="SAM" id="SignalP"/>
    </source>
</evidence>
<keyword evidence="3" id="KW-1185">Reference proteome</keyword>
<keyword evidence="1" id="KW-0732">Signal</keyword>
<reference evidence="2 3" key="1">
    <citation type="submission" date="2020-01" db="EMBL/GenBank/DDBJ databases">
        <title>Kibdelosporangium persica a novel Actinomycetes from a hot desert in Iran.</title>
        <authorList>
            <person name="Safaei N."/>
            <person name="Zaburannyi N."/>
            <person name="Mueller R."/>
            <person name="Wink J."/>
        </authorList>
    </citation>
    <scope>NUCLEOTIDE SEQUENCE [LARGE SCALE GENOMIC DNA]</scope>
    <source>
        <strain evidence="2 3">4NS15</strain>
    </source>
</reference>
<accession>A0ABX2EZP4</accession>
<evidence type="ECO:0008006" key="4">
    <source>
        <dbReference type="Google" id="ProtNLM"/>
    </source>
</evidence>
<dbReference type="RefSeq" id="WP_173126798.1">
    <property type="nucleotide sequence ID" value="NZ_CBCSGW010000097.1"/>
</dbReference>
<name>A0ABX2EZP4_9PSEU</name>
<protein>
    <recommendedName>
        <fullName evidence="4">Lipoprotein</fullName>
    </recommendedName>
</protein>
<proteinExistence type="predicted"/>
<dbReference type="PROSITE" id="PS51257">
    <property type="entry name" value="PROKAR_LIPOPROTEIN"/>
    <property type="match status" value="1"/>
</dbReference>
<evidence type="ECO:0000313" key="3">
    <source>
        <dbReference type="Proteomes" id="UP000763557"/>
    </source>
</evidence>
<dbReference type="Proteomes" id="UP000763557">
    <property type="component" value="Unassembled WGS sequence"/>
</dbReference>
<gene>
    <name evidence="2" type="ORF">GC106_17290</name>
</gene>
<feature type="signal peptide" evidence="1">
    <location>
        <begin position="1"/>
        <end position="20"/>
    </location>
</feature>
<feature type="chain" id="PRO_5047308520" description="Lipoprotein" evidence="1">
    <location>
        <begin position="21"/>
        <end position="290"/>
    </location>
</feature>